<protein>
    <submittedName>
        <fullName evidence="1">Uncharacterized protein</fullName>
    </submittedName>
</protein>
<accession>A0A814ZSS8</accession>
<dbReference type="Pfam" id="PF17653">
    <property type="entry name" value="DUF5522"/>
    <property type="match status" value="1"/>
</dbReference>
<dbReference type="PANTHER" id="PTHR21037">
    <property type="entry name" value="39S RIBOSOMAL PROTEIN L14, MITOCHONDRIAL"/>
    <property type="match status" value="1"/>
</dbReference>
<proteinExistence type="predicted"/>
<dbReference type="AlphaFoldDB" id="A0A814ZSS8"/>
<evidence type="ECO:0000313" key="2">
    <source>
        <dbReference type="Proteomes" id="UP000663889"/>
    </source>
</evidence>
<dbReference type="InterPro" id="IPR040807">
    <property type="entry name" value="DUF5522"/>
</dbReference>
<dbReference type="EMBL" id="CAJNOU010001765">
    <property type="protein sequence ID" value="CAF1249478.1"/>
    <property type="molecule type" value="Genomic_DNA"/>
</dbReference>
<name>A0A814ZSS8_9BILA</name>
<evidence type="ECO:0000313" key="1">
    <source>
        <dbReference type="EMBL" id="CAF1249478.1"/>
    </source>
</evidence>
<dbReference type="PANTHER" id="PTHR21037:SF2">
    <property type="entry name" value="SIMILAR TO NOVEL PROTEIN"/>
    <property type="match status" value="1"/>
</dbReference>
<sequence length="169" mass="19170">MSADISLMIFFNVDVGVYIVIFSGLELFDEGELFDGGVFFVVEKSFDGEGSFDDEDFFDVVESCDGGDSFGGKDSFGGEETWQAWESVTIIPCLTKDRLSIHLLHRQACLNSQNMYVDPNLKLEVLTRYAHLQRGTCCGNQCRHCPYGHMNVEINLTRPRKIFNTSYYE</sequence>
<reference evidence="1" key="1">
    <citation type="submission" date="2021-02" db="EMBL/GenBank/DDBJ databases">
        <authorList>
            <person name="Nowell W R."/>
        </authorList>
    </citation>
    <scope>NUCLEOTIDE SEQUENCE</scope>
</reference>
<dbReference type="Proteomes" id="UP000663889">
    <property type="component" value="Unassembled WGS sequence"/>
</dbReference>
<gene>
    <name evidence="1" type="ORF">SEV965_LOCUS23654</name>
</gene>
<organism evidence="1 2">
    <name type="scientific">Rotaria sordida</name>
    <dbReference type="NCBI Taxonomy" id="392033"/>
    <lineage>
        <taxon>Eukaryota</taxon>
        <taxon>Metazoa</taxon>
        <taxon>Spiralia</taxon>
        <taxon>Gnathifera</taxon>
        <taxon>Rotifera</taxon>
        <taxon>Eurotatoria</taxon>
        <taxon>Bdelloidea</taxon>
        <taxon>Philodinida</taxon>
        <taxon>Philodinidae</taxon>
        <taxon>Rotaria</taxon>
    </lineage>
</organism>
<comment type="caution">
    <text evidence="1">The sequence shown here is derived from an EMBL/GenBank/DDBJ whole genome shotgun (WGS) entry which is preliminary data.</text>
</comment>